<evidence type="ECO:0000256" key="5">
    <source>
        <dbReference type="ARBA" id="ARBA00023242"/>
    </source>
</evidence>
<dbReference type="PANTHER" id="PTHR31072:SF170">
    <property type="entry name" value="TRANSCRIPTION FACTOR TCP15-RELATED"/>
    <property type="match status" value="1"/>
</dbReference>
<dbReference type="OMA" id="NIGHHEM"/>
<keyword evidence="4" id="KW-0804">Transcription</keyword>
<evidence type="ECO:0000313" key="9">
    <source>
        <dbReference type="Proteomes" id="UP000030689"/>
    </source>
</evidence>
<dbReference type="PROSITE" id="PS51369">
    <property type="entry name" value="TCP"/>
    <property type="match status" value="1"/>
</dbReference>
<dbReference type="Proteomes" id="UP000030689">
    <property type="component" value="Unassembled WGS sequence"/>
</dbReference>
<dbReference type="eggNOG" id="ENOG502R1MR">
    <property type="taxonomic scope" value="Eukaryota"/>
</dbReference>
<dbReference type="GO" id="GO:0000976">
    <property type="term" value="F:transcription cis-regulatory region binding"/>
    <property type="evidence" value="ECO:0007669"/>
    <property type="project" value="EnsemblPlants"/>
</dbReference>
<dbReference type="OrthoDB" id="1911901at2759"/>
<evidence type="ECO:0000259" key="7">
    <source>
        <dbReference type="PROSITE" id="PS51369"/>
    </source>
</evidence>
<keyword evidence="5" id="KW-0539">Nucleus</keyword>
<sequence length="172" mass="19196">MDSRNENNDNNRCPQKKAKSSKDRHLKVGGRDRRIRIPVSCASQLFQLTKKLGFKTDGETVGWLLKNAEPAISAATGDGVTTTDNDVINSSGNHYTNCDNVISNNHFPYMGVNYGHHDSEFPVPTMMDPAPSSSFPANDTRRMNHRTQAQFQLDEELAAAEKAFVQSLKQRE</sequence>
<dbReference type="AlphaFoldDB" id="V4L1K6"/>
<evidence type="ECO:0000256" key="3">
    <source>
        <dbReference type="ARBA" id="ARBA00023125"/>
    </source>
</evidence>
<dbReference type="InterPro" id="IPR005333">
    <property type="entry name" value="Transcription_factor_TCP"/>
</dbReference>
<reference evidence="8 9" key="1">
    <citation type="journal article" date="2013" name="Front. Plant Sci.">
        <title>The Reference Genome of the Halophytic Plant Eutrema salsugineum.</title>
        <authorList>
            <person name="Yang R."/>
            <person name="Jarvis D.E."/>
            <person name="Chen H."/>
            <person name="Beilstein M.A."/>
            <person name="Grimwood J."/>
            <person name="Jenkins J."/>
            <person name="Shu S."/>
            <person name="Prochnik S."/>
            <person name="Xin M."/>
            <person name="Ma C."/>
            <person name="Schmutz J."/>
            <person name="Wing R.A."/>
            <person name="Mitchell-Olds T."/>
            <person name="Schumaker K.S."/>
            <person name="Wang X."/>
        </authorList>
    </citation>
    <scope>NUCLEOTIDE SEQUENCE [LARGE SCALE GENOMIC DNA]</scope>
</reference>
<comment type="subcellular location">
    <subcellularLocation>
        <location evidence="1">Nucleus</location>
    </subcellularLocation>
</comment>
<dbReference type="STRING" id="72664.V4L1K6"/>
<dbReference type="EMBL" id="KI517609">
    <property type="protein sequence ID" value="ESQ37504.1"/>
    <property type="molecule type" value="Genomic_DNA"/>
</dbReference>
<protein>
    <recommendedName>
        <fullName evidence="7">TCP domain-containing protein</fullName>
    </recommendedName>
</protein>
<dbReference type="InterPro" id="IPR017887">
    <property type="entry name" value="TF_TCP_subgr"/>
</dbReference>
<keyword evidence="3" id="KW-0238">DNA-binding</keyword>
<evidence type="ECO:0000313" key="8">
    <source>
        <dbReference type="EMBL" id="ESQ37504.1"/>
    </source>
</evidence>
<dbReference type="GO" id="GO:0005634">
    <property type="term" value="C:nucleus"/>
    <property type="evidence" value="ECO:0007669"/>
    <property type="project" value="UniProtKB-SubCell"/>
</dbReference>
<accession>V4L1K6</accession>
<keyword evidence="2" id="KW-0805">Transcription regulation</keyword>
<feature type="compositionally biased region" description="Basic residues" evidence="6">
    <location>
        <begin position="14"/>
        <end position="30"/>
    </location>
</feature>
<evidence type="ECO:0000256" key="1">
    <source>
        <dbReference type="ARBA" id="ARBA00004123"/>
    </source>
</evidence>
<proteinExistence type="predicted"/>
<dbReference type="GO" id="GO:0003700">
    <property type="term" value="F:DNA-binding transcription factor activity"/>
    <property type="evidence" value="ECO:0007669"/>
    <property type="project" value="InterPro"/>
</dbReference>
<dbReference type="Pfam" id="PF03634">
    <property type="entry name" value="TCP"/>
    <property type="match status" value="1"/>
</dbReference>
<evidence type="ECO:0000256" key="4">
    <source>
        <dbReference type="ARBA" id="ARBA00023163"/>
    </source>
</evidence>
<gene>
    <name evidence="8" type="ORF">EUTSA_v10002961mg</name>
</gene>
<evidence type="ECO:0000256" key="2">
    <source>
        <dbReference type="ARBA" id="ARBA00023015"/>
    </source>
</evidence>
<name>V4L1K6_EUTSA</name>
<dbReference type="KEGG" id="eus:EUTSA_v10002961mg"/>
<evidence type="ECO:0000256" key="6">
    <source>
        <dbReference type="SAM" id="MobiDB-lite"/>
    </source>
</evidence>
<dbReference type="Gramene" id="ESQ37504">
    <property type="protein sequence ID" value="ESQ37504"/>
    <property type="gene ID" value="EUTSA_v10002961mg"/>
</dbReference>
<keyword evidence="9" id="KW-1185">Reference proteome</keyword>
<feature type="domain" description="TCP" evidence="7">
    <location>
        <begin position="21"/>
        <end position="75"/>
    </location>
</feature>
<feature type="region of interest" description="Disordered" evidence="6">
    <location>
        <begin position="1"/>
        <end position="30"/>
    </location>
</feature>
<dbReference type="PANTHER" id="PTHR31072">
    <property type="entry name" value="TRANSCRIPTION FACTOR TCP4-RELATED"/>
    <property type="match status" value="1"/>
</dbReference>
<organism evidence="8 9">
    <name type="scientific">Eutrema salsugineum</name>
    <name type="common">Saltwater cress</name>
    <name type="synonym">Sisymbrium salsugineum</name>
    <dbReference type="NCBI Taxonomy" id="72664"/>
    <lineage>
        <taxon>Eukaryota</taxon>
        <taxon>Viridiplantae</taxon>
        <taxon>Streptophyta</taxon>
        <taxon>Embryophyta</taxon>
        <taxon>Tracheophyta</taxon>
        <taxon>Spermatophyta</taxon>
        <taxon>Magnoliopsida</taxon>
        <taxon>eudicotyledons</taxon>
        <taxon>Gunneridae</taxon>
        <taxon>Pentapetalae</taxon>
        <taxon>rosids</taxon>
        <taxon>malvids</taxon>
        <taxon>Brassicales</taxon>
        <taxon>Brassicaceae</taxon>
        <taxon>Eutremeae</taxon>
        <taxon>Eutrema</taxon>
    </lineage>
</organism>